<dbReference type="InterPro" id="IPR050109">
    <property type="entry name" value="HTH-type_TetR-like_transc_reg"/>
</dbReference>
<keyword evidence="6" id="KW-1185">Reference proteome</keyword>
<evidence type="ECO:0000313" key="6">
    <source>
        <dbReference type="Proteomes" id="UP001165405"/>
    </source>
</evidence>
<dbReference type="Gene3D" id="1.10.357.10">
    <property type="entry name" value="Tetracycline Repressor, domain 2"/>
    <property type="match status" value="1"/>
</dbReference>
<dbReference type="PROSITE" id="PS50977">
    <property type="entry name" value="HTH_TETR_2"/>
    <property type="match status" value="1"/>
</dbReference>
<dbReference type="SUPFAM" id="SSF46689">
    <property type="entry name" value="Homeodomain-like"/>
    <property type="match status" value="1"/>
</dbReference>
<evidence type="ECO:0000259" key="4">
    <source>
        <dbReference type="PROSITE" id="PS50977"/>
    </source>
</evidence>
<dbReference type="EMBL" id="JAKGSG010000040">
    <property type="protein sequence ID" value="MCF4122167.1"/>
    <property type="molecule type" value="Genomic_DNA"/>
</dbReference>
<feature type="DNA-binding region" description="H-T-H motif" evidence="2">
    <location>
        <begin position="30"/>
        <end position="49"/>
    </location>
</feature>
<proteinExistence type="predicted"/>
<dbReference type="PANTHER" id="PTHR30055">
    <property type="entry name" value="HTH-TYPE TRANSCRIPTIONAL REGULATOR RUTR"/>
    <property type="match status" value="1"/>
</dbReference>
<accession>A0AA41QFF9</accession>
<dbReference type="PANTHER" id="PTHR30055:SF226">
    <property type="entry name" value="HTH-TYPE TRANSCRIPTIONAL REGULATOR PKSA"/>
    <property type="match status" value="1"/>
</dbReference>
<dbReference type="AlphaFoldDB" id="A0AA41QFF9"/>
<dbReference type="GO" id="GO:0000976">
    <property type="term" value="F:transcription cis-regulatory region binding"/>
    <property type="evidence" value="ECO:0007669"/>
    <property type="project" value="TreeGrafter"/>
</dbReference>
<evidence type="ECO:0000256" key="2">
    <source>
        <dbReference type="PROSITE-ProRule" id="PRU00335"/>
    </source>
</evidence>
<evidence type="ECO:0000256" key="3">
    <source>
        <dbReference type="SAM" id="MobiDB-lite"/>
    </source>
</evidence>
<sequence>MKRKPLEERRAEIVEAALRVAMRDGVEAVTVRQVAREADISLGTVHYCFDDKDALLRAMGRAIALAASEPVLNALEAGHDAETLAEAAAKSLLTGLKENRHMRLLTFEFATNGARTPVLREVAQAHLAQSVAFTREYLDRLADKAGVKYRTDPTFLARFVAQQIDGIELAWLVDQDDDAAQAAFDELGRIVLGYMDHPVVKPADGARSDGAPADPVRPQPAPAPRTRSV</sequence>
<keyword evidence="1 2" id="KW-0238">DNA-binding</keyword>
<protein>
    <submittedName>
        <fullName evidence="5">TetR family transcriptional regulator</fullName>
    </submittedName>
</protein>
<reference evidence="5" key="1">
    <citation type="submission" date="2022-01" db="EMBL/GenBank/DDBJ databases">
        <title>Antribacter sp. nov., isolated from Guizhou of China.</title>
        <authorList>
            <person name="Chengliang C."/>
            <person name="Ya Z."/>
        </authorList>
    </citation>
    <scope>NUCLEOTIDE SEQUENCE</scope>
    <source>
        <strain evidence="5">KLBMP 9083</strain>
    </source>
</reference>
<dbReference type="InterPro" id="IPR036271">
    <property type="entry name" value="Tet_transcr_reg_TetR-rel_C_sf"/>
</dbReference>
<evidence type="ECO:0000313" key="5">
    <source>
        <dbReference type="EMBL" id="MCF4122167.1"/>
    </source>
</evidence>
<dbReference type="InterPro" id="IPR001647">
    <property type="entry name" value="HTH_TetR"/>
</dbReference>
<evidence type="ECO:0000256" key="1">
    <source>
        <dbReference type="ARBA" id="ARBA00023125"/>
    </source>
</evidence>
<gene>
    <name evidence="5" type="ORF">L1785_14390</name>
</gene>
<comment type="caution">
    <text evidence="5">The sequence shown here is derived from an EMBL/GenBank/DDBJ whole genome shotgun (WGS) entry which is preliminary data.</text>
</comment>
<dbReference type="InterPro" id="IPR009057">
    <property type="entry name" value="Homeodomain-like_sf"/>
</dbReference>
<name>A0AA41QFF9_9MICO</name>
<dbReference type="Proteomes" id="UP001165405">
    <property type="component" value="Unassembled WGS sequence"/>
</dbReference>
<organism evidence="5 6">
    <name type="scientific">Antribacter soli</name>
    <dbReference type="NCBI Taxonomy" id="2910976"/>
    <lineage>
        <taxon>Bacteria</taxon>
        <taxon>Bacillati</taxon>
        <taxon>Actinomycetota</taxon>
        <taxon>Actinomycetes</taxon>
        <taxon>Micrococcales</taxon>
        <taxon>Promicromonosporaceae</taxon>
        <taxon>Antribacter</taxon>
    </lineage>
</organism>
<dbReference type="RefSeq" id="WP_236089964.1">
    <property type="nucleotide sequence ID" value="NZ_JAKGSG010000040.1"/>
</dbReference>
<dbReference type="Pfam" id="PF00440">
    <property type="entry name" value="TetR_N"/>
    <property type="match status" value="1"/>
</dbReference>
<feature type="domain" description="HTH tetR-type" evidence="4">
    <location>
        <begin position="7"/>
        <end position="67"/>
    </location>
</feature>
<feature type="region of interest" description="Disordered" evidence="3">
    <location>
        <begin position="202"/>
        <end position="229"/>
    </location>
</feature>
<dbReference type="SUPFAM" id="SSF48498">
    <property type="entry name" value="Tetracyclin repressor-like, C-terminal domain"/>
    <property type="match status" value="1"/>
</dbReference>
<dbReference type="GO" id="GO:0003700">
    <property type="term" value="F:DNA-binding transcription factor activity"/>
    <property type="evidence" value="ECO:0007669"/>
    <property type="project" value="TreeGrafter"/>
</dbReference>